<dbReference type="Gramene" id="EOX94562">
    <property type="protein sequence ID" value="EOX94562"/>
    <property type="gene ID" value="TCM_004197"/>
</dbReference>
<dbReference type="AlphaFoldDB" id="A0A061DQ68"/>
<keyword evidence="2" id="KW-1185">Reference proteome</keyword>
<accession>A0A061DQ68</accession>
<organism evidence="1 2">
    <name type="scientific">Theobroma cacao</name>
    <name type="common">Cacao</name>
    <name type="synonym">Cocoa</name>
    <dbReference type="NCBI Taxonomy" id="3641"/>
    <lineage>
        <taxon>Eukaryota</taxon>
        <taxon>Viridiplantae</taxon>
        <taxon>Streptophyta</taxon>
        <taxon>Embryophyta</taxon>
        <taxon>Tracheophyta</taxon>
        <taxon>Spermatophyta</taxon>
        <taxon>Magnoliopsida</taxon>
        <taxon>eudicotyledons</taxon>
        <taxon>Gunneridae</taxon>
        <taxon>Pentapetalae</taxon>
        <taxon>rosids</taxon>
        <taxon>malvids</taxon>
        <taxon>Malvales</taxon>
        <taxon>Malvaceae</taxon>
        <taxon>Byttnerioideae</taxon>
        <taxon>Theobroma</taxon>
    </lineage>
</organism>
<reference evidence="1 2" key="1">
    <citation type="journal article" date="2013" name="Genome Biol.">
        <title>The genome sequence of the most widely cultivated cacao type and its use to identify candidate genes regulating pod color.</title>
        <authorList>
            <person name="Motamayor J.C."/>
            <person name="Mockaitis K."/>
            <person name="Schmutz J."/>
            <person name="Haiminen N."/>
            <person name="Iii D.L."/>
            <person name="Cornejo O."/>
            <person name="Findley S.D."/>
            <person name="Zheng P."/>
            <person name="Utro F."/>
            <person name="Royaert S."/>
            <person name="Saski C."/>
            <person name="Jenkins J."/>
            <person name="Podicheti R."/>
            <person name="Zhao M."/>
            <person name="Scheffler B.E."/>
            <person name="Stack J.C."/>
            <person name="Feltus F.A."/>
            <person name="Mustiga G.M."/>
            <person name="Amores F."/>
            <person name="Phillips W."/>
            <person name="Marelli J.P."/>
            <person name="May G.D."/>
            <person name="Shapiro H."/>
            <person name="Ma J."/>
            <person name="Bustamante C.D."/>
            <person name="Schnell R.J."/>
            <person name="Main D."/>
            <person name="Gilbert D."/>
            <person name="Parida L."/>
            <person name="Kuhn D.N."/>
        </authorList>
    </citation>
    <scope>NUCLEOTIDE SEQUENCE [LARGE SCALE GENOMIC DNA]</scope>
    <source>
        <strain evidence="2">cv. Matina 1-6</strain>
    </source>
</reference>
<dbReference type="HOGENOM" id="CLU_2727284_0_0_1"/>
<dbReference type="EMBL" id="CM001879">
    <property type="protein sequence ID" value="EOX94562.1"/>
    <property type="molecule type" value="Genomic_DNA"/>
</dbReference>
<protein>
    <submittedName>
        <fullName evidence="1">Uncharacterized protein</fullName>
    </submittedName>
</protein>
<dbReference type="Proteomes" id="UP000026915">
    <property type="component" value="Chromosome 1"/>
</dbReference>
<proteinExistence type="predicted"/>
<gene>
    <name evidence="1" type="ORF">TCM_004197</name>
</gene>
<evidence type="ECO:0000313" key="2">
    <source>
        <dbReference type="Proteomes" id="UP000026915"/>
    </source>
</evidence>
<sequence length="72" mass="7414">MGSIGAKLDVYFNLSGGESSDKGKGIVPEDQYSSGKRATDIKLCEVPVGIPGDECPSGHRGGCHGLEGSFKS</sequence>
<dbReference type="InParanoid" id="A0A061DQ68"/>
<evidence type="ECO:0000313" key="1">
    <source>
        <dbReference type="EMBL" id="EOX94562.1"/>
    </source>
</evidence>
<name>A0A061DQ68_THECC</name>